<gene>
    <name evidence="1" type="ordered locus">Ccel_2651</name>
</gene>
<dbReference type="OrthoDB" id="510867at2"/>
<dbReference type="RefSeq" id="WP_015926059.1">
    <property type="nucleotide sequence ID" value="NC_011898.1"/>
</dbReference>
<accession>B8I6Y3</accession>
<keyword evidence="2" id="KW-1185">Reference proteome</keyword>
<dbReference type="EMBL" id="CP001348">
    <property type="protein sequence ID" value="ACL76975.1"/>
    <property type="molecule type" value="Genomic_DNA"/>
</dbReference>
<evidence type="ECO:0000313" key="2">
    <source>
        <dbReference type="Proteomes" id="UP000001349"/>
    </source>
</evidence>
<dbReference type="AlphaFoldDB" id="B8I6Y3"/>
<protein>
    <submittedName>
        <fullName evidence="1">Uncharacterized protein</fullName>
    </submittedName>
</protein>
<dbReference type="HOGENOM" id="CLU_114898_0_0_9"/>
<dbReference type="STRING" id="394503.Ccel_2651"/>
<dbReference type="Proteomes" id="UP000001349">
    <property type="component" value="Chromosome"/>
</dbReference>
<organism evidence="1 2">
    <name type="scientific">Ruminiclostridium cellulolyticum (strain ATCC 35319 / DSM 5812 / JCM 6584 / H10)</name>
    <name type="common">Clostridium cellulolyticum</name>
    <dbReference type="NCBI Taxonomy" id="394503"/>
    <lineage>
        <taxon>Bacteria</taxon>
        <taxon>Bacillati</taxon>
        <taxon>Bacillota</taxon>
        <taxon>Clostridia</taxon>
        <taxon>Eubacteriales</taxon>
        <taxon>Oscillospiraceae</taxon>
        <taxon>Ruminiclostridium</taxon>
    </lineage>
</organism>
<dbReference type="eggNOG" id="ENOG5030AUF">
    <property type="taxonomic scope" value="Bacteria"/>
</dbReference>
<dbReference type="KEGG" id="cce:Ccel_2651"/>
<sequence>MYLYHYYDKNDGAFKNLSDLTVEDAKEILSKIKCERPNAQASARHENYIETRMGYEDMARRLFAEKGGKILRKAPHYMVVEACPWLYSWFENPAYIKIPINEFDLSTLSFTYGDMHPTFSPRVNDGKEYRKQLYLYKDILKLIDKYGLPQEWNAHGRYGPERYIEVQVWSDETISRFVK</sequence>
<evidence type="ECO:0000313" key="1">
    <source>
        <dbReference type="EMBL" id="ACL76975.1"/>
    </source>
</evidence>
<reference evidence="1 2" key="1">
    <citation type="submission" date="2009-01" db="EMBL/GenBank/DDBJ databases">
        <title>Complete sequence of Clostridium cellulolyticum H10.</title>
        <authorList>
            <consortium name="US DOE Joint Genome Institute"/>
            <person name="Lucas S."/>
            <person name="Copeland A."/>
            <person name="Lapidus A."/>
            <person name="Glavina del Rio T."/>
            <person name="Dalin E."/>
            <person name="Tice H."/>
            <person name="Bruce D."/>
            <person name="Goodwin L."/>
            <person name="Pitluck S."/>
            <person name="Chertkov O."/>
            <person name="Saunders E."/>
            <person name="Brettin T."/>
            <person name="Detter J.C."/>
            <person name="Han C."/>
            <person name="Larimer F."/>
            <person name="Land M."/>
            <person name="Hauser L."/>
            <person name="Kyrpides N."/>
            <person name="Ivanova N."/>
            <person name="Zhou J."/>
            <person name="Richardson P."/>
        </authorList>
    </citation>
    <scope>NUCLEOTIDE SEQUENCE [LARGE SCALE GENOMIC DNA]</scope>
    <source>
        <strain evidence="2">ATCC 35319 / DSM 5812 / JCM 6584 / H10</strain>
    </source>
</reference>
<proteinExistence type="predicted"/>
<name>B8I6Y3_RUMCH</name>